<organism evidence="1 2">
    <name type="scientific">Oryza meyeriana var. granulata</name>
    <dbReference type="NCBI Taxonomy" id="110450"/>
    <lineage>
        <taxon>Eukaryota</taxon>
        <taxon>Viridiplantae</taxon>
        <taxon>Streptophyta</taxon>
        <taxon>Embryophyta</taxon>
        <taxon>Tracheophyta</taxon>
        <taxon>Spermatophyta</taxon>
        <taxon>Magnoliopsida</taxon>
        <taxon>Liliopsida</taxon>
        <taxon>Poales</taxon>
        <taxon>Poaceae</taxon>
        <taxon>BOP clade</taxon>
        <taxon>Oryzoideae</taxon>
        <taxon>Oryzeae</taxon>
        <taxon>Oryzinae</taxon>
        <taxon>Oryza</taxon>
        <taxon>Oryza meyeriana</taxon>
    </lineage>
</organism>
<name>A0A6G1E8K2_9ORYZ</name>
<proteinExistence type="predicted"/>
<protein>
    <submittedName>
        <fullName evidence="1">Uncharacterized protein</fullName>
    </submittedName>
</protein>
<gene>
    <name evidence="1" type="ORF">E2562_038643</name>
</gene>
<comment type="caution">
    <text evidence="1">The sequence shown here is derived from an EMBL/GenBank/DDBJ whole genome shotgun (WGS) entry which is preliminary data.</text>
</comment>
<reference evidence="1 2" key="1">
    <citation type="submission" date="2019-11" db="EMBL/GenBank/DDBJ databases">
        <title>Whole genome sequence of Oryza granulata.</title>
        <authorList>
            <person name="Li W."/>
        </authorList>
    </citation>
    <scope>NUCLEOTIDE SEQUENCE [LARGE SCALE GENOMIC DNA]</scope>
    <source>
        <strain evidence="2">cv. Menghai</strain>
        <tissue evidence="1">Leaf</tissue>
    </source>
</reference>
<dbReference type="AlphaFoldDB" id="A0A6G1E8K2"/>
<evidence type="ECO:0000313" key="1">
    <source>
        <dbReference type="EMBL" id="KAF0921110.1"/>
    </source>
</evidence>
<sequence length="105" mass="11620">MRLLLTDPVVWHHIRRPPSSGSLDLSLCRLVRHATTVAQEQKKGREARELKCDNNSCGTADPAASSASPRSNARCYVSCVGNRLLPRGEKGIDEAQNGYHCWFNS</sequence>
<evidence type="ECO:0000313" key="2">
    <source>
        <dbReference type="Proteomes" id="UP000479710"/>
    </source>
</evidence>
<keyword evidence="2" id="KW-1185">Reference proteome</keyword>
<dbReference type="EMBL" id="SPHZ02000005">
    <property type="protein sequence ID" value="KAF0921110.1"/>
    <property type="molecule type" value="Genomic_DNA"/>
</dbReference>
<accession>A0A6G1E8K2</accession>
<dbReference type="Proteomes" id="UP000479710">
    <property type="component" value="Unassembled WGS sequence"/>
</dbReference>